<proteinExistence type="predicted"/>
<keyword evidence="1" id="KW-0175">Coiled coil</keyword>
<sequence>MSTTARDTERSTPERRPRSGGASRDYSRGGTTVLDRGSVERERRHAHLSHRTSSPNRSLRPQREEPQHLYDTPVRKKPLQRKLGSGQVVSVRGRRTGNAKQTTKLARLILVVTVLLIGGIAIAMGLSAHSTEQTFRMQQLVSQEAQLGNQLETLNRDLENASAAAEIARKSAEMGMAIPNQPGILTVSGNGEIIEQRSADGSTRPIIDVNGEQVRPSPASSNPEETDELSDNLAAIPEGESARPAPQAPAAELPAVAPYQPNIPAPAPAPAAPQAEAPAGVAPQAEQAGESAQ</sequence>
<feature type="compositionally biased region" description="Low complexity" evidence="2">
    <location>
        <begin position="242"/>
        <end position="260"/>
    </location>
</feature>
<keyword evidence="3" id="KW-0812">Transmembrane</keyword>
<accession>A0A6B8VUF3</accession>
<dbReference type="KEGG" id="cok:COCCU_09445"/>
<gene>
    <name evidence="4" type="ORF">COCCU_09445</name>
</gene>
<name>A0A6B8VUF3_9CORY</name>
<keyword evidence="3" id="KW-1133">Transmembrane helix</keyword>
<feature type="compositionally biased region" description="Pro residues" evidence="2">
    <location>
        <begin position="261"/>
        <end position="271"/>
    </location>
</feature>
<keyword evidence="5" id="KW-1185">Reference proteome</keyword>
<feature type="compositionally biased region" description="Low complexity" evidence="2">
    <location>
        <begin position="272"/>
        <end position="293"/>
    </location>
</feature>
<keyword evidence="3" id="KW-0472">Membrane</keyword>
<feature type="transmembrane region" description="Helical" evidence="3">
    <location>
        <begin position="105"/>
        <end position="126"/>
    </location>
</feature>
<feature type="compositionally biased region" description="Basic and acidic residues" evidence="2">
    <location>
        <begin position="1"/>
        <end position="17"/>
    </location>
</feature>
<evidence type="ECO:0000256" key="1">
    <source>
        <dbReference type="SAM" id="Coils"/>
    </source>
</evidence>
<protein>
    <recommendedName>
        <fullName evidence="6">Cell division protein FtsL</fullName>
    </recommendedName>
</protein>
<feature type="coiled-coil region" evidence="1">
    <location>
        <begin position="137"/>
        <end position="171"/>
    </location>
</feature>
<dbReference type="AlphaFoldDB" id="A0A6B8VUF3"/>
<evidence type="ECO:0008006" key="6">
    <source>
        <dbReference type="Google" id="ProtNLM"/>
    </source>
</evidence>
<evidence type="ECO:0000256" key="3">
    <source>
        <dbReference type="SAM" id="Phobius"/>
    </source>
</evidence>
<feature type="region of interest" description="Disordered" evidence="2">
    <location>
        <begin position="198"/>
        <end position="293"/>
    </location>
</feature>
<reference evidence="4 5" key="1">
    <citation type="submission" date="2019-11" db="EMBL/GenBank/DDBJ databases">
        <title>Complete genome sequence of Corynebacterium kalinowskii 1959, a novel Corynebacterium species isolated from soil of a small paddock in Vilsendorf, Germany.</title>
        <authorList>
            <person name="Schaffert L."/>
            <person name="Ruwe M."/>
            <person name="Milse J."/>
            <person name="Hanuschka K."/>
            <person name="Ortseifen V."/>
            <person name="Droste J."/>
            <person name="Brandt D."/>
            <person name="Schlueter L."/>
            <person name="Kutter Y."/>
            <person name="Vinke S."/>
            <person name="Viehoefer P."/>
            <person name="Jacob L."/>
            <person name="Luebke N.-C."/>
            <person name="Schulte-Berndt E."/>
            <person name="Hain C."/>
            <person name="Linder M."/>
            <person name="Schmidt P."/>
            <person name="Wollenschlaeger L."/>
            <person name="Luttermann T."/>
            <person name="Thieme E."/>
            <person name="Hassa J."/>
            <person name="Haak M."/>
            <person name="Wittchen M."/>
            <person name="Mentz A."/>
            <person name="Persicke M."/>
            <person name="Busche T."/>
            <person name="Ruckert C."/>
        </authorList>
    </citation>
    <scope>NUCLEOTIDE SEQUENCE [LARGE SCALE GENOMIC DNA]</scope>
    <source>
        <strain evidence="4 5">2039</strain>
    </source>
</reference>
<dbReference type="RefSeq" id="WP_156231255.1">
    <property type="nucleotide sequence ID" value="NZ_CP046455.1"/>
</dbReference>
<evidence type="ECO:0000313" key="5">
    <source>
        <dbReference type="Proteomes" id="UP000424462"/>
    </source>
</evidence>
<organism evidence="4 5">
    <name type="scientific">Corynebacterium occultum</name>
    <dbReference type="NCBI Taxonomy" id="2675219"/>
    <lineage>
        <taxon>Bacteria</taxon>
        <taxon>Bacillati</taxon>
        <taxon>Actinomycetota</taxon>
        <taxon>Actinomycetes</taxon>
        <taxon>Mycobacteriales</taxon>
        <taxon>Corynebacteriaceae</taxon>
        <taxon>Corynebacterium</taxon>
    </lineage>
</organism>
<dbReference type="EMBL" id="CP046455">
    <property type="protein sequence ID" value="QGU07813.1"/>
    <property type="molecule type" value="Genomic_DNA"/>
</dbReference>
<feature type="region of interest" description="Disordered" evidence="2">
    <location>
        <begin position="1"/>
        <end position="87"/>
    </location>
</feature>
<evidence type="ECO:0000313" key="4">
    <source>
        <dbReference type="EMBL" id="QGU07813.1"/>
    </source>
</evidence>
<dbReference type="Proteomes" id="UP000424462">
    <property type="component" value="Chromosome"/>
</dbReference>
<evidence type="ECO:0000256" key="2">
    <source>
        <dbReference type="SAM" id="MobiDB-lite"/>
    </source>
</evidence>